<keyword evidence="1" id="KW-1133">Transmembrane helix</keyword>
<dbReference type="RefSeq" id="WP_177326041.1">
    <property type="nucleotide sequence ID" value="NZ_FOMX01000037.1"/>
</dbReference>
<keyword evidence="1" id="KW-0472">Membrane</keyword>
<evidence type="ECO:0000313" key="2">
    <source>
        <dbReference type="EMBL" id="SFF23521.1"/>
    </source>
</evidence>
<dbReference type="Proteomes" id="UP000199400">
    <property type="component" value="Unassembled WGS sequence"/>
</dbReference>
<dbReference type="AlphaFoldDB" id="A0A1I2H4B7"/>
<name>A0A1I2H4B7_9BACT</name>
<protein>
    <submittedName>
        <fullName evidence="2">Uncharacterized membrane protein</fullName>
    </submittedName>
</protein>
<evidence type="ECO:0000256" key="1">
    <source>
        <dbReference type="SAM" id="Phobius"/>
    </source>
</evidence>
<gene>
    <name evidence="2" type="ORF">SAMN02745121_07652</name>
</gene>
<feature type="transmembrane region" description="Helical" evidence="1">
    <location>
        <begin position="147"/>
        <end position="165"/>
    </location>
</feature>
<dbReference type="STRING" id="54.SAMN02745121_07652"/>
<organism evidence="2 3">
    <name type="scientific">Nannocystis exedens</name>
    <dbReference type="NCBI Taxonomy" id="54"/>
    <lineage>
        <taxon>Bacteria</taxon>
        <taxon>Pseudomonadati</taxon>
        <taxon>Myxococcota</taxon>
        <taxon>Polyangia</taxon>
        <taxon>Nannocystales</taxon>
        <taxon>Nannocystaceae</taxon>
        <taxon>Nannocystis</taxon>
    </lineage>
</organism>
<feature type="transmembrane region" description="Helical" evidence="1">
    <location>
        <begin position="72"/>
        <end position="89"/>
    </location>
</feature>
<proteinExistence type="predicted"/>
<sequence>MADPNGEPRRAAGVPRWVPAALRSVLIGGYPLVVYLGMTRWSPRTLALVLAAALLPGLVLRLREARREDLWPVLRVPLSLLGLFAAAALSGEQRLFMALPVLVNLGLLANFAASLRGPVSLVERFARLQEPELPPGGPEYCRKVTKVWCGFFVANAAVSAALALWAPVAWWTLYTGLLAYLLIGVMFTVEYVVRKATFRRFGDALPDRLLRRLLRA</sequence>
<keyword evidence="1" id="KW-0812">Transmembrane</keyword>
<accession>A0A1I2H4B7</accession>
<feature type="transmembrane region" description="Helical" evidence="1">
    <location>
        <begin position="171"/>
        <end position="193"/>
    </location>
</feature>
<reference evidence="3" key="1">
    <citation type="submission" date="2016-10" db="EMBL/GenBank/DDBJ databases">
        <authorList>
            <person name="Varghese N."/>
            <person name="Submissions S."/>
        </authorList>
    </citation>
    <scope>NUCLEOTIDE SEQUENCE [LARGE SCALE GENOMIC DNA]</scope>
    <source>
        <strain evidence="3">ATCC 25963</strain>
    </source>
</reference>
<dbReference type="EMBL" id="FOMX01000037">
    <property type="protein sequence ID" value="SFF23521.1"/>
    <property type="molecule type" value="Genomic_DNA"/>
</dbReference>
<feature type="transmembrane region" description="Helical" evidence="1">
    <location>
        <begin position="95"/>
        <end position="115"/>
    </location>
</feature>
<evidence type="ECO:0000313" key="3">
    <source>
        <dbReference type="Proteomes" id="UP000199400"/>
    </source>
</evidence>
<feature type="transmembrane region" description="Helical" evidence="1">
    <location>
        <begin position="20"/>
        <end position="38"/>
    </location>
</feature>
<feature type="transmembrane region" description="Helical" evidence="1">
    <location>
        <begin position="44"/>
        <end position="60"/>
    </location>
</feature>
<keyword evidence="3" id="KW-1185">Reference proteome</keyword>